<proteinExistence type="predicted"/>
<dbReference type="EC" id="1.4.3.19" evidence="5"/>
<comment type="pathway">
    <text evidence="1">Cofactor biosynthesis; thiamine diphosphate biosynthesis.</text>
</comment>
<dbReference type="SUPFAM" id="SSF54373">
    <property type="entry name" value="FAD-linked reductases, C-terminal domain"/>
    <property type="match status" value="1"/>
</dbReference>
<dbReference type="GO" id="GO:0043799">
    <property type="term" value="F:glycine oxidase activity"/>
    <property type="evidence" value="ECO:0007669"/>
    <property type="project" value="UniProtKB-EC"/>
</dbReference>
<feature type="domain" description="FAD dependent oxidoreductase" evidence="4">
    <location>
        <begin position="2"/>
        <end position="312"/>
    </location>
</feature>
<dbReference type="InterPro" id="IPR012727">
    <property type="entry name" value="Gly_oxidase_ThiO"/>
</dbReference>
<dbReference type="Proteomes" id="UP001320831">
    <property type="component" value="Unassembled WGS sequence"/>
</dbReference>
<accession>A0ABT2LRM3</accession>
<evidence type="ECO:0000259" key="4">
    <source>
        <dbReference type="Pfam" id="PF01266"/>
    </source>
</evidence>
<dbReference type="EMBL" id="JAOCZP010000006">
    <property type="protein sequence ID" value="MCT7377196.1"/>
    <property type="molecule type" value="Genomic_DNA"/>
</dbReference>
<dbReference type="InterPro" id="IPR006076">
    <property type="entry name" value="FAD-dep_OxRdtase"/>
</dbReference>
<sequence>MRVLVKGAGVAGLAVAHELARRNMAVTVAEIRAGIGGNASWLAGGMLAPWCERESAGEAVIALGRGAADWWSAALPGHVTRAGTLVVAHPRDASELRRFSQRTENHAWLTEDAIAKLEPDLAGHFRLGLFFDQEAHLDPRRAMEALVEKLSAMGVTFLFGSGQPVPSGFDRMIDCTGMAAQDPALRGVRGEMLILRTSDISLKRPVRLLHPRHPIYIVPRPDHHFMVGATMIESDNEGPITARSAMELLNAAYALHPAFGEAEIVETGAALRPAYRDNLPRVDARDGTVTVNGFYRHGFLLAPVMAQQAAELVFASESDTEPEHEADHQRRSA</sequence>
<dbReference type="Pfam" id="PF01266">
    <property type="entry name" value="DAO"/>
    <property type="match status" value="1"/>
</dbReference>
<dbReference type="NCBIfam" id="TIGR02352">
    <property type="entry name" value="thiamin_ThiO"/>
    <property type="match status" value="1"/>
</dbReference>
<protein>
    <submittedName>
        <fullName evidence="5">Glycine oxidase ThiO</fullName>
        <ecNumber evidence="5">1.4.3.19</ecNumber>
    </submittedName>
</protein>
<evidence type="ECO:0000313" key="6">
    <source>
        <dbReference type="Proteomes" id="UP001320831"/>
    </source>
</evidence>
<dbReference type="PANTHER" id="PTHR13847">
    <property type="entry name" value="SARCOSINE DEHYDROGENASE-RELATED"/>
    <property type="match status" value="1"/>
</dbReference>
<evidence type="ECO:0000313" key="5">
    <source>
        <dbReference type="EMBL" id="MCT7377196.1"/>
    </source>
</evidence>
<name>A0ABT2LRM3_9HYPH</name>
<organism evidence="5 6">
    <name type="scientific">Chelativorans salis</name>
    <dbReference type="NCBI Taxonomy" id="2978478"/>
    <lineage>
        <taxon>Bacteria</taxon>
        <taxon>Pseudomonadati</taxon>
        <taxon>Pseudomonadota</taxon>
        <taxon>Alphaproteobacteria</taxon>
        <taxon>Hyphomicrobiales</taxon>
        <taxon>Phyllobacteriaceae</taxon>
        <taxon>Chelativorans</taxon>
    </lineage>
</organism>
<dbReference type="InterPro" id="IPR036188">
    <property type="entry name" value="FAD/NAD-bd_sf"/>
</dbReference>
<dbReference type="RefSeq" id="WP_260905585.1">
    <property type="nucleotide sequence ID" value="NZ_JAOCZP010000006.1"/>
</dbReference>
<keyword evidence="6" id="KW-1185">Reference proteome</keyword>
<evidence type="ECO:0000256" key="1">
    <source>
        <dbReference type="ARBA" id="ARBA00004948"/>
    </source>
</evidence>
<reference evidence="5 6" key="1">
    <citation type="submission" date="2022-09" db="EMBL/GenBank/DDBJ databases">
        <title>Chelativorans salina sp. nov., a novel slightly halophilic bacterium isolated from a saline lake sediment enrichment.</title>
        <authorList>
            <person name="Gao L."/>
            <person name="Fang B.-Z."/>
            <person name="Li W.-J."/>
        </authorList>
    </citation>
    <scope>NUCLEOTIDE SEQUENCE [LARGE SCALE GENOMIC DNA]</scope>
    <source>
        <strain evidence="5 6">EGI FJ00035</strain>
    </source>
</reference>
<keyword evidence="3 5" id="KW-0560">Oxidoreductase</keyword>
<evidence type="ECO:0000256" key="3">
    <source>
        <dbReference type="ARBA" id="ARBA00023002"/>
    </source>
</evidence>
<dbReference type="Gene3D" id="3.30.9.10">
    <property type="entry name" value="D-Amino Acid Oxidase, subunit A, domain 2"/>
    <property type="match status" value="2"/>
</dbReference>
<comment type="caution">
    <text evidence="5">The sequence shown here is derived from an EMBL/GenBank/DDBJ whole genome shotgun (WGS) entry which is preliminary data.</text>
</comment>
<evidence type="ECO:0000256" key="2">
    <source>
        <dbReference type="ARBA" id="ARBA00022977"/>
    </source>
</evidence>
<keyword evidence="2" id="KW-0784">Thiamine biosynthesis</keyword>
<dbReference type="Gene3D" id="3.50.50.60">
    <property type="entry name" value="FAD/NAD(P)-binding domain"/>
    <property type="match status" value="2"/>
</dbReference>
<dbReference type="PANTHER" id="PTHR13847:SF289">
    <property type="entry name" value="GLYCINE OXIDASE"/>
    <property type="match status" value="1"/>
</dbReference>
<dbReference type="SUPFAM" id="SSF51971">
    <property type="entry name" value="Nucleotide-binding domain"/>
    <property type="match status" value="1"/>
</dbReference>
<gene>
    <name evidence="5" type="primary">thiO</name>
    <name evidence="5" type="ORF">N5A92_19440</name>
</gene>